<dbReference type="Gene3D" id="3.40.190.290">
    <property type="match status" value="1"/>
</dbReference>
<keyword evidence="4" id="KW-0804">Transcription</keyword>
<dbReference type="PANTHER" id="PTHR30537:SF1">
    <property type="entry name" value="HTH-TYPE TRANSCRIPTIONAL REGULATOR PGRR"/>
    <property type="match status" value="1"/>
</dbReference>
<dbReference type="InterPro" id="IPR005119">
    <property type="entry name" value="LysR_subst-bd"/>
</dbReference>
<accession>A0A6M8U9J7</accession>
<dbReference type="Gene3D" id="1.10.10.10">
    <property type="entry name" value="Winged helix-like DNA-binding domain superfamily/Winged helix DNA-binding domain"/>
    <property type="match status" value="1"/>
</dbReference>
<sequence length="300" mass="32588">MHRSGLIELEVVMAVVRRGSFRAAAQEMGMSATAVSSAVAGLETRLQARLFNRTTRSVALTEAGQQFVARIGPALIEIRHASEEINSNSAEPVGTLRINAPPESGALFFERIIVPYMQRYPQMKVEIASQAKLIDIVAEGFDAGIRLAENIPQDMIAVPLTGDLRLIVVGSPAYLARHGTPNAPEDLRHHQGICMRLSNGSLYRWELERKGELFEADIPPRLVISDVRAGLAAALAGLGLAFITETHARADIAAGRLVAVLDEWCQPFGGLCLYYPGHRHVPAGIKALVAMIREEAKLTL</sequence>
<reference evidence="6 7" key="1">
    <citation type="submission" date="2020-06" db="EMBL/GenBank/DDBJ databases">
        <title>Genome sequence of Paramixta manurensis strain PD-1.</title>
        <authorList>
            <person name="Lee C.W."/>
            <person name="Kim J."/>
        </authorList>
    </citation>
    <scope>NUCLEOTIDE SEQUENCE [LARGE SCALE GENOMIC DNA]</scope>
    <source>
        <strain evidence="6 7">PD-1</strain>
    </source>
</reference>
<keyword evidence="3" id="KW-0238">DNA-binding</keyword>
<evidence type="ECO:0000259" key="5">
    <source>
        <dbReference type="PROSITE" id="PS50931"/>
    </source>
</evidence>
<name>A0A6M8U9J7_9GAMM</name>
<organism evidence="6 7">
    <name type="scientific">Paramixta manurensis</name>
    <dbReference type="NCBI Taxonomy" id="2740817"/>
    <lineage>
        <taxon>Bacteria</taxon>
        <taxon>Pseudomonadati</taxon>
        <taxon>Pseudomonadota</taxon>
        <taxon>Gammaproteobacteria</taxon>
        <taxon>Enterobacterales</taxon>
        <taxon>Erwiniaceae</taxon>
        <taxon>Paramixta</taxon>
    </lineage>
</organism>
<evidence type="ECO:0000256" key="4">
    <source>
        <dbReference type="ARBA" id="ARBA00023163"/>
    </source>
</evidence>
<dbReference type="SUPFAM" id="SSF53850">
    <property type="entry name" value="Periplasmic binding protein-like II"/>
    <property type="match status" value="1"/>
</dbReference>
<dbReference type="PROSITE" id="PS50931">
    <property type="entry name" value="HTH_LYSR"/>
    <property type="match status" value="1"/>
</dbReference>
<dbReference type="Pfam" id="PF00126">
    <property type="entry name" value="HTH_1"/>
    <property type="match status" value="1"/>
</dbReference>
<dbReference type="InterPro" id="IPR000847">
    <property type="entry name" value="LysR_HTH_N"/>
</dbReference>
<dbReference type="GO" id="GO:0006351">
    <property type="term" value="P:DNA-templated transcription"/>
    <property type="evidence" value="ECO:0007669"/>
    <property type="project" value="TreeGrafter"/>
</dbReference>
<dbReference type="InterPro" id="IPR036388">
    <property type="entry name" value="WH-like_DNA-bd_sf"/>
</dbReference>
<dbReference type="GO" id="GO:0003700">
    <property type="term" value="F:DNA-binding transcription factor activity"/>
    <property type="evidence" value="ECO:0007669"/>
    <property type="project" value="InterPro"/>
</dbReference>
<keyword evidence="7" id="KW-1185">Reference proteome</keyword>
<evidence type="ECO:0000313" key="6">
    <source>
        <dbReference type="EMBL" id="QKJ85157.1"/>
    </source>
</evidence>
<dbReference type="KEGG" id="pmak:PMPD1_0174"/>
<dbReference type="Pfam" id="PF03466">
    <property type="entry name" value="LysR_substrate"/>
    <property type="match status" value="1"/>
</dbReference>
<proteinExistence type="inferred from homology"/>
<protein>
    <submittedName>
        <fullName evidence="6">LysR family transcriptional regulator</fullName>
    </submittedName>
</protein>
<evidence type="ECO:0000256" key="2">
    <source>
        <dbReference type="ARBA" id="ARBA00023015"/>
    </source>
</evidence>
<dbReference type="AlphaFoldDB" id="A0A6M8U9J7"/>
<dbReference type="SUPFAM" id="SSF46785">
    <property type="entry name" value="Winged helix' DNA-binding domain"/>
    <property type="match status" value="1"/>
</dbReference>
<dbReference type="FunFam" id="1.10.10.10:FF:000001">
    <property type="entry name" value="LysR family transcriptional regulator"/>
    <property type="match status" value="1"/>
</dbReference>
<dbReference type="InterPro" id="IPR036390">
    <property type="entry name" value="WH_DNA-bd_sf"/>
</dbReference>
<dbReference type="EMBL" id="CP054212">
    <property type="protein sequence ID" value="QKJ85157.1"/>
    <property type="molecule type" value="Genomic_DNA"/>
</dbReference>
<feature type="domain" description="HTH lysR-type" evidence="5">
    <location>
        <begin position="9"/>
        <end position="61"/>
    </location>
</feature>
<gene>
    <name evidence="6" type="ORF">PMPD1_0174</name>
</gene>
<dbReference type="RefSeq" id="WP_173632274.1">
    <property type="nucleotide sequence ID" value="NZ_CP054212.1"/>
</dbReference>
<dbReference type="InterPro" id="IPR058163">
    <property type="entry name" value="LysR-type_TF_proteobact-type"/>
</dbReference>
<evidence type="ECO:0000313" key="7">
    <source>
        <dbReference type="Proteomes" id="UP000505325"/>
    </source>
</evidence>
<dbReference type="GO" id="GO:0043565">
    <property type="term" value="F:sequence-specific DNA binding"/>
    <property type="evidence" value="ECO:0007669"/>
    <property type="project" value="TreeGrafter"/>
</dbReference>
<evidence type="ECO:0000256" key="1">
    <source>
        <dbReference type="ARBA" id="ARBA00009437"/>
    </source>
</evidence>
<evidence type="ECO:0000256" key="3">
    <source>
        <dbReference type="ARBA" id="ARBA00023125"/>
    </source>
</evidence>
<dbReference type="Proteomes" id="UP000505325">
    <property type="component" value="Chromosome"/>
</dbReference>
<comment type="similarity">
    <text evidence="1">Belongs to the LysR transcriptional regulatory family.</text>
</comment>
<keyword evidence="2" id="KW-0805">Transcription regulation</keyword>
<dbReference type="PANTHER" id="PTHR30537">
    <property type="entry name" value="HTH-TYPE TRANSCRIPTIONAL REGULATOR"/>
    <property type="match status" value="1"/>
</dbReference>